<comment type="caution">
    <text evidence="2">The sequence shown here is derived from an EMBL/GenBank/DDBJ whole genome shotgun (WGS) entry which is preliminary data.</text>
</comment>
<reference evidence="2 3" key="2">
    <citation type="journal article" date="2021" name="Curr. Genet.">
        <title>Genetic response to nitrogen starvation in the aggressive Eucalyptus foliar pathogen Teratosphaeria destructans.</title>
        <authorList>
            <person name="Havenga M."/>
            <person name="Wingfield B.D."/>
            <person name="Wingfield M.J."/>
            <person name="Dreyer L.L."/>
            <person name="Roets F."/>
            <person name="Aylward J."/>
        </authorList>
    </citation>
    <scope>NUCLEOTIDE SEQUENCE [LARGE SCALE GENOMIC DNA]</scope>
    <source>
        <strain evidence="2">CMW44962</strain>
    </source>
</reference>
<keyword evidence="3" id="KW-1185">Reference proteome</keyword>
<feature type="region of interest" description="Disordered" evidence="1">
    <location>
        <begin position="268"/>
        <end position="291"/>
    </location>
</feature>
<reference evidence="2 3" key="1">
    <citation type="journal article" date="2018" name="IMA Fungus">
        <title>IMA Genome-F 10: Nine draft genome sequences of Claviceps purpurea s.lat., including C. arundinis, C. humidiphila, and C. cf. spartinae, pseudomolecules for the pitch canker pathogen Fusarium circinatum, draft genome of Davidsoniella eucalypti, Grosmannia galeiformis, Quambalaria eucalypti, and Teratosphaeria destructans.</title>
        <authorList>
            <person name="Wingfield B.D."/>
            <person name="Liu M."/>
            <person name="Nguyen H.D."/>
            <person name="Lane F.A."/>
            <person name="Morgan S.W."/>
            <person name="De Vos L."/>
            <person name="Wilken P.M."/>
            <person name="Duong T.A."/>
            <person name="Aylward J."/>
            <person name="Coetzee M.P."/>
            <person name="Dadej K."/>
            <person name="De Beer Z.W."/>
            <person name="Findlay W."/>
            <person name="Havenga M."/>
            <person name="Kolarik M."/>
            <person name="Menzies J.G."/>
            <person name="Naidoo K."/>
            <person name="Pochopski O."/>
            <person name="Shoukouhi P."/>
            <person name="Santana Q.C."/>
            <person name="Seifert K.A."/>
            <person name="Soal N."/>
            <person name="Steenkamp E.T."/>
            <person name="Tatham C.T."/>
            <person name="van der Nest M.A."/>
            <person name="Wingfield M.J."/>
        </authorList>
    </citation>
    <scope>NUCLEOTIDE SEQUENCE [LARGE SCALE GENOMIC DNA]</scope>
    <source>
        <strain evidence="2">CMW44962</strain>
    </source>
</reference>
<proteinExistence type="predicted"/>
<organism evidence="2 3">
    <name type="scientific">Teratosphaeria destructans</name>
    <dbReference type="NCBI Taxonomy" id="418781"/>
    <lineage>
        <taxon>Eukaryota</taxon>
        <taxon>Fungi</taxon>
        <taxon>Dikarya</taxon>
        <taxon>Ascomycota</taxon>
        <taxon>Pezizomycotina</taxon>
        <taxon>Dothideomycetes</taxon>
        <taxon>Dothideomycetidae</taxon>
        <taxon>Mycosphaerellales</taxon>
        <taxon>Teratosphaeriaceae</taxon>
        <taxon>Teratosphaeria</taxon>
    </lineage>
</organism>
<evidence type="ECO:0000313" key="2">
    <source>
        <dbReference type="EMBL" id="KAH9827757.1"/>
    </source>
</evidence>
<gene>
    <name evidence="2" type="ORF">Tdes44962_MAKER09639</name>
</gene>
<dbReference type="Proteomes" id="UP001138500">
    <property type="component" value="Unassembled WGS sequence"/>
</dbReference>
<name>A0A9W7SSK7_9PEZI</name>
<dbReference type="EMBL" id="RIBY02001862">
    <property type="protein sequence ID" value="KAH9827757.1"/>
    <property type="molecule type" value="Genomic_DNA"/>
</dbReference>
<evidence type="ECO:0000313" key="3">
    <source>
        <dbReference type="Proteomes" id="UP001138500"/>
    </source>
</evidence>
<dbReference type="AlphaFoldDB" id="A0A9W7SSK7"/>
<protein>
    <submittedName>
        <fullName evidence="2">Uncharacterized protein</fullName>
    </submittedName>
</protein>
<feature type="region of interest" description="Disordered" evidence="1">
    <location>
        <begin position="129"/>
        <end position="148"/>
    </location>
</feature>
<feature type="non-terminal residue" evidence="2">
    <location>
        <position position="1"/>
    </location>
</feature>
<accession>A0A9W7SSK7</accession>
<feature type="compositionally biased region" description="Gly residues" evidence="1">
    <location>
        <begin position="269"/>
        <end position="291"/>
    </location>
</feature>
<evidence type="ECO:0000256" key="1">
    <source>
        <dbReference type="SAM" id="MobiDB-lite"/>
    </source>
</evidence>
<sequence>EEGGGVAGTVFSLVGGWGRCLSRLSIWFVHNTGGLAIIVRLLHEEEQEDQREAQENRRKVKDPFVPQRLVDEAADHRREEVAARQHKRIHAHERRALVREEQIRHRDLGQGLDRALEEAKHDVARDPLARAPGVRAPQGEGEGRGGGHEVGEAFAEVQREGLEDEQAPAREQEHVARAGVEVGLADVQGGGEGHEDRVDEGAGDAVEPDVEAHAGQGEVFSGPAPVEGVVGGGAGGGDEDDVGLGGGGLGAVDEVDCAGGEGRVDVAGVDGGGGGGGEGGGHGGGWRGLGV</sequence>